<evidence type="ECO:0000313" key="4">
    <source>
        <dbReference type="Proteomes" id="UP000828390"/>
    </source>
</evidence>
<dbReference type="InterPro" id="IPR027897">
    <property type="entry name" value="DUF4559"/>
</dbReference>
<dbReference type="PROSITE" id="PS50837">
    <property type="entry name" value="NACHT"/>
    <property type="match status" value="1"/>
</dbReference>
<dbReference type="Gene3D" id="1.20.120.20">
    <property type="entry name" value="Apolipoprotein"/>
    <property type="match status" value="1"/>
</dbReference>
<dbReference type="InterPro" id="IPR007111">
    <property type="entry name" value="NACHT_NTPase"/>
</dbReference>
<accession>A0A9D4BXU3</accession>
<feature type="domain" description="NACHT" evidence="2">
    <location>
        <begin position="565"/>
        <end position="588"/>
    </location>
</feature>
<dbReference type="Proteomes" id="UP000828390">
    <property type="component" value="Unassembled WGS sequence"/>
</dbReference>
<dbReference type="Gene3D" id="1.10.287.700">
    <property type="entry name" value="Helix hairpin bin"/>
    <property type="match status" value="1"/>
</dbReference>
<dbReference type="SUPFAM" id="SSF52540">
    <property type="entry name" value="P-loop containing nucleoside triphosphate hydrolases"/>
    <property type="match status" value="1"/>
</dbReference>
<dbReference type="Gene3D" id="3.40.50.300">
    <property type="entry name" value="P-loop containing nucleotide triphosphate hydrolases"/>
    <property type="match status" value="2"/>
</dbReference>
<dbReference type="SUPFAM" id="SSF58113">
    <property type="entry name" value="Apolipoprotein A-I"/>
    <property type="match status" value="1"/>
</dbReference>
<dbReference type="EMBL" id="JAIWYP010000014">
    <property type="protein sequence ID" value="KAH3712973.1"/>
    <property type="molecule type" value="Genomic_DNA"/>
</dbReference>
<dbReference type="AlphaFoldDB" id="A0A9D4BXU3"/>
<evidence type="ECO:0000259" key="2">
    <source>
        <dbReference type="PROSITE" id="PS50837"/>
    </source>
</evidence>
<sequence>MANLADVFKDKERSNWLKAWLAIDIAKSGLEHLADKEAQNFHQHIYSQVRSSLKSQSYTCNGCNTANLLRKQQCPIKICDKVFQEIIKEHRYKKCSWNNTSAQLWQTNYWEIAKCYIQTEGYADKISIQDTDFNGVVSFMLNCTRFDSKFSFPITKGRPTHNKPACLLYKAREVHKAVRHSSIMEVTDVDLQDYFTTLNNLLKDSRYLSHDNVAKNAVVKLAQLEKDTLLLTTAEMMCFLDAVETTLKQHLKDIAKDVVDASVNDLRVNTALCIDNIKDFLDTCKQELAKQTDIHKQDIDEHVDSHKQGIDDHIGRHKQGIDKHADRHKQGIDEHAGRHKHGIDEHVDRHKQGMDEHAGRHKQGMDEHADRYKKGMDEHADRHKQGMDEQTGRHKQGMDEHAGRHKQGMDEHADRHKQGMDQHADRHKQGMDEHAGRHKQGMDEHAYRHKHGIDEHARRHKQGMDEQAEKCIKDIQEQFGNTTFTETTYKQSCRELIEGMKKLYNDNLNRVTISPLNDIIDTKLRDVYMPPNICEMCNDKGVFKKTDIRVTQYKEVIFTNNKMNPRIFIQGEAGSGKTTFLAKLATDWGDHTSCVMPTPSTNESNTSSVTSEQLDTSRESSVTDEESDRSSSLSATDEKSDISCASDSSAEESDTSDMLWHIETFGHANSSSQIFADLDVLQDYMFVFHLTLRNSVKQLNVTTMINKQIIDSIYYSQDDRKKAYKLVNEIMKRERCLVLLDGLDEWIGPDDHRNLPTLVASHSQCAILITTRPWKLAEGKIRNSDIDVLLQLEGINKPFALSRAIMSGMVEKKNLDKKHSAFRRYIRKQKLGKLLSSPIMVSVIVCAFVDGIKLQGSMCQIYILLLESLFKKGNSEMCECQQPSLPCFAGTQYIQPNMEHMNRLAEMAFYLLFLHTKENSIVFTIMELKKFKMAEREQKDFAFKSGVLS</sequence>
<gene>
    <name evidence="3" type="ORF">DPMN_072735</name>
</gene>
<feature type="compositionally biased region" description="Low complexity" evidence="1">
    <location>
        <begin position="597"/>
        <end position="612"/>
    </location>
</feature>
<evidence type="ECO:0000256" key="1">
    <source>
        <dbReference type="SAM" id="MobiDB-lite"/>
    </source>
</evidence>
<keyword evidence="4" id="KW-1185">Reference proteome</keyword>
<evidence type="ECO:0000313" key="3">
    <source>
        <dbReference type="EMBL" id="KAH3712973.1"/>
    </source>
</evidence>
<feature type="region of interest" description="Disordered" evidence="1">
    <location>
        <begin position="377"/>
        <end position="410"/>
    </location>
</feature>
<dbReference type="Pfam" id="PF15112">
    <property type="entry name" value="DUF4559"/>
    <property type="match status" value="1"/>
</dbReference>
<dbReference type="PANTHER" id="PTHR35083">
    <property type="entry name" value="RGD1565685 PROTEIN"/>
    <property type="match status" value="1"/>
</dbReference>
<comment type="caution">
    <text evidence="3">The sequence shown here is derived from an EMBL/GenBank/DDBJ whole genome shotgun (WGS) entry which is preliminary data.</text>
</comment>
<dbReference type="OrthoDB" id="6118599at2759"/>
<reference evidence="3" key="1">
    <citation type="journal article" date="2019" name="bioRxiv">
        <title>The Genome of the Zebra Mussel, Dreissena polymorpha: A Resource for Invasive Species Research.</title>
        <authorList>
            <person name="McCartney M.A."/>
            <person name="Auch B."/>
            <person name="Kono T."/>
            <person name="Mallez S."/>
            <person name="Zhang Y."/>
            <person name="Obille A."/>
            <person name="Becker A."/>
            <person name="Abrahante J.E."/>
            <person name="Garbe J."/>
            <person name="Badalamenti J.P."/>
            <person name="Herman A."/>
            <person name="Mangelson H."/>
            <person name="Liachko I."/>
            <person name="Sullivan S."/>
            <person name="Sone E.D."/>
            <person name="Koren S."/>
            <person name="Silverstein K.A.T."/>
            <person name="Beckman K.B."/>
            <person name="Gohl D.M."/>
        </authorList>
    </citation>
    <scope>NUCLEOTIDE SEQUENCE</scope>
    <source>
        <strain evidence="3">Duluth1</strain>
        <tissue evidence="3">Whole animal</tissue>
    </source>
</reference>
<dbReference type="PANTHER" id="PTHR35083:SF1">
    <property type="entry name" value="RGD1565685 PROTEIN"/>
    <property type="match status" value="1"/>
</dbReference>
<proteinExistence type="predicted"/>
<reference evidence="3" key="2">
    <citation type="submission" date="2020-11" db="EMBL/GenBank/DDBJ databases">
        <authorList>
            <person name="McCartney M.A."/>
            <person name="Auch B."/>
            <person name="Kono T."/>
            <person name="Mallez S."/>
            <person name="Becker A."/>
            <person name="Gohl D.M."/>
            <person name="Silverstein K.A.T."/>
            <person name="Koren S."/>
            <person name="Bechman K.B."/>
            <person name="Herman A."/>
            <person name="Abrahante J.E."/>
            <person name="Garbe J."/>
        </authorList>
    </citation>
    <scope>NUCLEOTIDE SEQUENCE</scope>
    <source>
        <strain evidence="3">Duluth1</strain>
        <tissue evidence="3">Whole animal</tissue>
    </source>
</reference>
<feature type="region of interest" description="Disordered" evidence="1">
    <location>
        <begin position="593"/>
        <end position="650"/>
    </location>
</feature>
<organism evidence="3 4">
    <name type="scientific">Dreissena polymorpha</name>
    <name type="common">Zebra mussel</name>
    <name type="synonym">Mytilus polymorpha</name>
    <dbReference type="NCBI Taxonomy" id="45954"/>
    <lineage>
        <taxon>Eukaryota</taxon>
        <taxon>Metazoa</taxon>
        <taxon>Spiralia</taxon>
        <taxon>Lophotrochozoa</taxon>
        <taxon>Mollusca</taxon>
        <taxon>Bivalvia</taxon>
        <taxon>Autobranchia</taxon>
        <taxon>Heteroconchia</taxon>
        <taxon>Euheterodonta</taxon>
        <taxon>Imparidentia</taxon>
        <taxon>Neoheterodontei</taxon>
        <taxon>Myida</taxon>
        <taxon>Dreissenoidea</taxon>
        <taxon>Dreissenidae</taxon>
        <taxon>Dreissena</taxon>
    </lineage>
</organism>
<protein>
    <recommendedName>
        <fullName evidence="2">NACHT domain-containing protein</fullName>
    </recommendedName>
</protein>
<name>A0A9D4BXU3_DREPO</name>
<dbReference type="InterPro" id="IPR027417">
    <property type="entry name" value="P-loop_NTPase"/>
</dbReference>